<protein>
    <submittedName>
        <fullName evidence="1">Uncharacterized protein</fullName>
    </submittedName>
</protein>
<proteinExistence type="predicted"/>
<gene>
    <name evidence="1" type="ORF">FDY95_10710</name>
</gene>
<keyword evidence="2" id="KW-1185">Reference proteome</keyword>
<evidence type="ECO:0000313" key="1">
    <source>
        <dbReference type="EMBL" id="TLM93096.1"/>
    </source>
</evidence>
<dbReference type="OrthoDB" id="9892241at2"/>
<sequence>MLLPALMLSFTINAQSKPAYHHEKVPCSFDGKLTSRRFQLAGQPYTVRYGVFCAGPFSEADTVQAATDSLGSAQLPVVYHSQEQRVKIQLISGAKTQEIIVRKAMFNRRFAGQQEWPKIGFGSTSLERIDEQKRLLVFSTFVGYPFSDHGWLLKYSVDMNGVVSYKGLEDAVLGP</sequence>
<reference evidence="1 2" key="1">
    <citation type="submission" date="2019-05" db="EMBL/GenBank/DDBJ databases">
        <title>Hymenobacter edaphi sp. nov., isolated from abandoned arsenic-contaminated farmland soil.</title>
        <authorList>
            <person name="Nie L."/>
        </authorList>
    </citation>
    <scope>NUCLEOTIDE SEQUENCE [LARGE SCALE GENOMIC DNA]</scope>
    <source>
        <strain evidence="1 2">1-3-3-8</strain>
    </source>
</reference>
<dbReference type="AlphaFoldDB" id="A0A5R8WQY3"/>
<dbReference type="EMBL" id="VAJM01000004">
    <property type="protein sequence ID" value="TLM93096.1"/>
    <property type="molecule type" value="Genomic_DNA"/>
</dbReference>
<organism evidence="1 2">
    <name type="scientific">Hymenobacter jeollabukensis</name>
    <dbReference type="NCBI Taxonomy" id="2025313"/>
    <lineage>
        <taxon>Bacteria</taxon>
        <taxon>Pseudomonadati</taxon>
        <taxon>Bacteroidota</taxon>
        <taxon>Cytophagia</taxon>
        <taxon>Cytophagales</taxon>
        <taxon>Hymenobacteraceae</taxon>
        <taxon>Hymenobacter</taxon>
    </lineage>
</organism>
<name>A0A5R8WQY3_9BACT</name>
<comment type="caution">
    <text evidence="1">The sequence shown here is derived from an EMBL/GenBank/DDBJ whole genome shotgun (WGS) entry which is preliminary data.</text>
</comment>
<dbReference type="Proteomes" id="UP000305517">
    <property type="component" value="Unassembled WGS sequence"/>
</dbReference>
<accession>A0A5R8WQY3</accession>
<evidence type="ECO:0000313" key="2">
    <source>
        <dbReference type="Proteomes" id="UP000305517"/>
    </source>
</evidence>